<dbReference type="Proteomes" id="UP001223743">
    <property type="component" value="Unassembled WGS sequence"/>
</dbReference>
<keyword evidence="4" id="KW-1185">Reference proteome</keyword>
<evidence type="ECO:0000256" key="1">
    <source>
        <dbReference type="ARBA" id="ARBA00008635"/>
    </source>
</evidence>
<organism evidence="3 4">
    <name type="scientific">Kaistia geumhonensis</name>
    <dbReference type="NCBI Taxonomy" id="410839"/>
    <lineage>
        <taxon>Bacteria</taxon>
        <taxon>Pseudomonadati</taxon>
        <taxon>Pseudomonadota</taxon>
        <taxon>Alphaproteobacteria</taxon>
        <taxon>Hyphomicrobiales</taxon>
        <taxon>Kaistiaceae</taxon>
        <taxon>Kaistia</taxon>
    </lineage>
</organism>
<protein>
    <submittedName>
        <fullName evidence="3">Damage-inducible protein DinB</fullName>
    </submittedName>
</protein>
<dbReference type="InterPro" id="IPR007837">
    <property type="entry name" value="DinB"/>
</dbReference>
<dbReference type="InterPro" id="IPR034660">
    <property type="entry name" value="DinB/YfiT-like"/>
</dbReference>
<comment type="caution">
    <text evidence="3">The sequence shown here is derived from an EMBL/GenBank/DDBJ whole genome shotgun (WGS) entry which is preliminary data.</text>
</comment>
<proteinExistence type="inferred from homology"/>
<accession>A0ABU0M2Q1</accession>
<sequence length="175" mass="19520">MKQHLVMMAHYNRWANERVYRAAATLSDADWRADQGAFFGSLAGTLNHLLVTDRIWMRRFTGDGPVHRRLDDIVTEDRATLTELREVEDARIIDFVEGLEADRVDAPVTYGPLTSPGSFTQPLAALLIHLFNHETHHRGQATVLLTRMAGRNVCDPLDLVAFQRISGLGMVAGAA</sequence>
<dbReference type="PANTHER" id="PTHR37302">
    <property type="entry name" value="SLR1116 PROTEIN"/>
    <property type="match status" value="1"/>
</dbReference>
<name>A0ABU0M2Q1_9HYPH</name>
<dbReference type="Gene3D" id="1.20.120.450">
    <property type="entry name" value="dinb family like domain"/>
    <property type="match status" value="1"/>
</dbReference>
<dbReference type="RefSeq" id="WP_266281249.1">
    <property type="nucleotide sequence ID" value="NZ_JAPKNF010000001.1"/>
</dbReference>
<dbReference type="PANTHER" id="PTHR37302:SF1">
    <property type="entry name" value="PROTEIN DINB"/>
    <property type="match status" value="1"/>
</dbReference>
<evidence type="ECO:0000313" key="4">
    <source>
        <dbReference type="Proteomes" id="UP001223743"/>
    </source>
</evidence>
<evidence type="ECO:0000256" key="2">
    <source>
        <dbReference type="ARBA" id="ARBA00022723"/>
    </source>
</evidence>
<dbReference type="SUPFAM" id="SSF109854">
    <property type="entry name" value="DinB/YfiT-like putative metalloenzymes"/>
    <property type="match status" value="1"/>
</dbReference>
<dbReference type="Pfam" id="PF05163">
    <property type="entry name" value="DinB"/>
    <property type="match status" value="1"/>
</dbReference>
<evidence type="ECO:0000313" key="3">
    <source>
        <dbReference type="EMBL" id="MDQ0515221.1"/>
    </source>
</evidence>
<gene>
    <name evidence="3" type="ORF">QO015_000834</name>
</gene>
<reference evidence="3 4" key="1">
    <citation type="submission" date="2023-07" db="EMBL/GenBank/DDBJ databases">
        <title>Genomic Encyclopedia of Type Strains, Phase IV (KMG-IV): sequencing the most valuable type-strain genomes for metagenomic binning, comparative biology and taxonomic classification.</title>
        <authorList>
            <person name="Goeker M."/>
        </authorList>
    </citation>
    <scope>NUCLEOTIDE SEQUENCE [LARGE SCALE GENOMIC DNA]</scope>
    <source>
        <strain evidence="3 4">B1-1</strain>
    </source>
</reference>
<dbReference type="EMBL" id="JAUSWJ010000001">
    <property type="protein sequence ID" value="MDQ0515221.1"/>
    <property type="molecule type" value="Genomic_DNA"/>
</dbReference>
<comment type="similarity">
    <text evidence="1">Belongs to the DinB family.</text>
</comment>
<keyword evidence="2" id="KW-0479">Metal-binding</keyword>